<reference evidence="2 3" key="1">
    <citation type="submission" date="2022-09" db="EMBL/GenBank/DDBJ databases">
        <title>Intensive care unit water sources are persistently colonized with multi-drug resistant bacteria and are the site of extensive horizontal gene transfer of antibiotic resistance genes.</title>
        <authorList>
            <person name="Diorio-Toth L."/>
        </authorList>
    </citation>
    <scope>NUCLEOTIDE SEQUENCE [LARGE SCALE GENOMIC DNA]</scope>
    <source>
        <strain evidence="2 3">GD03967</strain>
    </source>
</reference>
<protein>
    <recommendedName>
        <fullName evidence="4">Protein MgtC</fullName>
    </recommendedName>
</protein>
<gene>
    <name evidence="2" type="ORF">N5C72_00715</name>
</gene>
<evidence type="ECO:0000256" key="1">
    <source>
        <dbReference type="SAM" id="Phobius"/>
    </source>
</evidence>
<dbReference type="Proteomes" id="UP001158644">
    <property type="component" value="Unassembled WGS sequence"/>
</dbReference>
<accession>A0ABD4YMA1</accession>
<feature type="transmembrane region" description="Helical" evidence="1">
    <location>
        <begin position="25"/>
        <end position="47"/>
    </location>
</feature>
<evidence type="ECO:0000313" key="2">
    <source>
        <dbReference type="EMBL" id="MDH1176572.1"/>
    </source>
</evidence>
<organism evidence="2 3">
    <name type="scientific">Achromobacter mucicolens</name>
    <dbReference type="NCBI Taxonomy" id="1389922"/>
    <lineage>
        <taxon>Bacteria</taxon>
        <taxon>Pseudomonadati</taxon>
        <taxon>Pseudomonadota</taxon>
        <taxon>Betaproteobacteria</taxon>
        <taxon>Burkholderiales</taxon>
        <taxon>Alcaligenaceae</taxon>
        <taxon>Achromobacter</taxon>
    </lineage>
</organism>
<dbReference type="AlphaFoldDB" id="A0ABD4YMA1"/>
<keyword evidence="1" id="KW-0472">Membrane</keyword>
<name>A0ABD4YMA1_9BURK</name>
<dbReference type="EMBL" id="JAOBZK010000001">
    <property type="protein sequence ID" value="MDH1176572.1"/>
    <property type="molecule type" value="Genomic_DNA"/>
</dbReference>
<proteinExistence type="predicted"/>
<evidence type="ECO:0000313" key="3">
    <source>
        <dbReference type="Proteomes" id="UP001158644"/>
    </source>
</evidence>
<evidence type="ECO:0008006" key="4">
    <source>
        <dbReference type="Google" id="ProtNLM"/>
    </source>
</evidence>
<sequence>MKQSLPAPSTRLAEVWSDTVDLRHLAWAIGIGITISVAGFFAASRWLRGMVASPELAHAYAMLAGLAGCVLAGVICARLFPPKREVIERSATHDPAWRAEVLAELAEQPGGLGTLADLPEPVVRELKELDLYDLFAQPAAAAGSGAGDGITGGITDSAANAAAARRGAAKEALA</sequence>
<dbReference type="RefSeq" id="WP_152384609.1">
    <property type="nucleotide sequence ID" value="NZ_CP123364.1"/>
</dbReference>
<dbReference type="GeneID" id="92785357"/>
<keyword evidence="1" id="KW-0812">Transmembrane</keyword>
<feature type="transmembrane region" description="Helical" evidence="1">
    <location>
        <begin position="59"/>
        <end position="80"/>
    </location>
</feature>
<comment type="caution">
    <text evidence="2">The sequence shown here is derived from an EMBL/GenBank/DDBJ whole genome shotgun (WGS) entry which is preliminary data.</text>
</comment>
<keyword evidence="1" id="KW-1133">Transmembrane helix</keyword>